<evidence type="ECO:0000313" key="11">
    <source>
        <dbReference type="Proteomes" id="UP000016511"/>
    </source>
</evidence>
<feature type="domain" description="Histidine kinase" evidence="9">
    <location>
        <begin position="176"/>
        <end position="392"/>
    </location>
</feature>
<dbReference type="SMART" id="SM00388">
    <property type="entry name" value="HisKA"/>
    <property type="match status" value="1"/>
</dbReference>
<evidence type="ECO:0000256" key="5">
    <source>
        <dbReference type="ARBA" id="ARBA00022741"/>
    </source>
</evidence>
<dbReference type="HOGENOM" id="CLU_000445_114_39_9"/>
<dbReference type="InterPro" id="IPR036097">
    <property type="entry name" value="HisK_dim/P_sf"/>
</dbReference>
<dbReference type="Pfam" id="PF00512">
    <property type="entry name" value="HisKA"/>
    <property type="match status" value="1"/>
</dbReference>
<organism evidence="10 11">
    <name type="scientific">Aneurinibacillus aneurinilyticus ATCC 12856</name>
    <dbReference type="NCBI Taxonomy" id="649747"/>
    <lineage>
        <taxon>Bacteria</taxon>
        <taxon>Bacillati</taxon>
        <taxon>Bacillota</taxon>
        <taxon>Bacilli</taxon>
        <taxon>Bacillales</taxon>
        <taxon>Paenibacillaceae</taxon>
        <taxon>Aneurinibacillus group</taxon>
        <taxon>Aneurinibacillus</taxon>
    </lineage>
</organism>
<evidence type="ECO:0000256" key="4">
    <source>
        <dbReference type="ARBA" id="ARBA00022679"/>
    </source>
</evidence>
<evidence type="ECO:0000256" key="3">
    <source>
        <dbReference type="ARBA" id="ARBA00022553"/>
    </source>
</evidence>
<dbReference type="PANTHER" id="PTHR43065:SF10">
    <property type="entry name" value="PEROXIDE STRESS-ACTIVATED HISTIDINE KINASE MAK3"/>
    <property type="match status" value="1"/>
</dbReference>
<keyword evidence="5" id="KW-0547">Nucleotide-binding</keyword>
<keyword evidence="3" id="KW-0597">Phosphoprotein</keyword>
<keyword evidence="4" id="KW-0808">Transferase</keyword>
<dbReference type="GO" id="GO:0000155">
    <property type="term" value="F:phosphorelay sensor kinase activity"/>
    <property type="evidence" value="ECO:0007669"/>
    <property type="project" value="InterPro"/>
</dbReference>
<keyword evidence="11" id="KW-1185">Reference proteome</keyword>
<sequence>MEMARISEYRNTLLPLIIRKIPRMIEAHLQDMERNITNFQEAIGDIHEYAASLESVYVAVATMLFESEKEYKKCIQQIEEDGYEVGVYFGEVKEMNREVVLQLTHSIRTNSFGYVCDLINQNVPDPETRSLLTSRFVDILNTRFYGYINGFLFAKDKMITHLHNQKISIMGQMAAGMAHEIRNPLCSIKGFQQLIRQMAADRSESMGDFLNYIDICIEEITKVENLVSDFLLLARKNDTQKNRWETINLNELFKKVYHLSAYFVLEGSLDIRLSLPSVNIFVRGIPSYIEQIILNITKNSISAMDSGGVLLVSLSPSEDGKQVVLTFADNGVGIPERQLSKIFDPFFTTKEEGTGLGLCICKRLIEEMNGSINVQSKEKEGTVVEIRLPLVTSHK</sequence>
<reference evidence="10 11" key="1">
    <citation type="submission" date="2013-08" db="EMBL/GenBank/DDBJ databases">
        <authorList>
            <person name="Weinstock G."/>
            <person name="Sodergren E."/>
            <person name="Wylie T."/>
            <person name="Fulton L."/>
            <person name="Fulton R."/>
            <person name="Fronick C."/>
            <person name="O'Laughlin M."/>
            <person name="Godfrey J."/>
            <person name="Miner T."/>
            <person name="Herter B."/>
            <person name="Appelbaum E."/>
            <person name="Cordes M."/>
            <person name="Lek S."/>
            <person name="Wollam A."/>
            <person name="Pepin K.H."/>
            <person name="Palsikar V.B."/>
            <person name="Mitreva M."/>
            <person name="Wilson R.K."/>
        </authorList>
    </citation>
    <scope>NUCLEOTIDE SEQUENCE [LARGE SCALE GENOMIC DNA]</scope>
    <source>
        <strain evidence="10 11">ATCC 12856</strain>
    </source>
</reference>
<evidence type="ECO:0000259" key="9">
    <source>
        <dbReference type="PROSITE" id="PS50109"/>
    </source>
</evidence>
<evidence type="ECO:0000256" key="8">
    <source>
        <dbReference type="ARBA" id="ARBA00023012"/>
    </source>
</evidence>
<dbReference type="Pfam" id="PF02518">
    <property type="entry name" value="HATPase_c"/>
    <property type="match status" value="1"/>
</dbReference>
<keyword evidence="7" id="KW-0067">ATP-binding</keyword>
<dbReference type="SUPFAM" id="SSF47384">
    <property type="entry name" value="Homodimeric domain of signal transducing histidine kinase"/>
    <property type="match status" value="1"/>
</dbReference>
<name>U1X4C2_ANEAE</name>
<evidence type="ECO:0000256" key="7">
    <source>
        <dbReference type="ARBA" id="ARBA00022840"/>
    </source>
</evidence>
<proteinExistence type="predicted"/>
<dbReference type="SMART" id="SM00387">
    <property type="entry name" value="HATPase_c"/>
    <property type="match status" value="1"/>
</dbReference>
<dbReference type="PRINTS" id="PR00344">
    <property type="entry name" value="BCTRLSENSOR"/>
</dbReference>
<keyword evidence="6 10" id="KW-0418">Kinase</keyword>
<dbReference type="GO" id="GO:0005524">
    <property type="term" value="F:ATP binding"/>
    <property type="evidence" value="ECO:0007669"/>
    <property type="project" value="UniProtKB-KW"/>
</dbReference>
<protein>
    <recommendedName>
        <fullName evidence="2">histidine kinase</fullName>
        <ecNumber evidence="2">2.7.13.3</ecNumber>
    </recommendedName>
</protein>
<dbReference type="Gene3D" id="3.30.565.10">
    <property type="entry name" value="Histidine kinase-like ATPase, C-terminal domain"/>
    <property type="match status" value="1"/>
</dbReference>
<evidence type="ECO:0000256" key="6">
    <source>
        <dbReference type="ARBA" id="ARBA00022777"/>
    </source>
</evidence>
<dbReference type="Proteomes" id="UP000016511">
    <property type="component" value="Unassembled WGS sequence"/>
</dbReference>
<dbReference type="AlphaFoldDB" id="U1X4C2"/>
<dbReference type="CDD" id="cd00075">
    <property type="entry name" value="HATPase"/>
    <property type="match status" value="1"/>
</dbReference>
<accession>U1X4C2</accession>
<dbReference type="PANTHER" id="PTHR43065">
    <property type="entry name" value="SENSOR HISTIDINE KINASE"/>
    <property type="match status" value="1"/>
</dbReference>
<dbReference type="STRING" id="649747.HMPREF0083_02073"/>
<dbReference type="InterPro" id="IPR004358">
    <property type="entry name" value="Sig_transdc_His_kin-like_C"/>
</dbReference>
<dbReference type="InterPro" id="IPR036890">
    <property type="entry name" value="HATPase_C_sf"/>
</dbReference>
<comment type="caution">
    <text evidence="10">The sequence shown here is derived from an EMBL/GenBank/DDBJ whole genome shotgun (WGS) entry which is preliminary data.</text>
</comment>
<dbReference type="EC" id="2.7.13.3" evidence="2"/>
<dbReference type="Gene3D" id="1.10.287.130">
    <property type="match status" value="1"/>
</dbReference>
<keyword evidence="8" id="KW-0902">Two-component regulatory system</keyword>
<evidence type="ECO:0000313" key="10">
    <source>
        <dbReference type="EMBL" id="ERI09810.1"/>
    </source>
</evidence>
<dbReference type="InterPro" id="IPR003594">
    <property type="entry name" value="HATPase_dom"/>
</dbReference>
<comment type="catalytic activity">
    <reaction evidence="1">
        <text>ATP + protein L-histidine = ADP + protein N-phospho-L-histidine.</text>
        <dbReference type="EC" id="2.7.13.3"/>
    </reaction>
</comment>
<gene>
    <name evidence="10" type="ORF">HMPREF0083_02073</name>
</gene>
<dbReference type="PROSITE" id="PS50109">
    <property type="entry name" value="HIS_KIN"/>
    <property type="match status" value="1"/>
</dbReference>
<evidence type="ECO:0000256" key="2">
    <source>
        <dbReference type="ARBA" id="ARBA00012438"/>
    </source>
</evidence>
<dbReference type="InterPro" id="IPR005467">
    <property type="entry name" value="His_kinase_dom"/>
</dbReference>
<dbReference type="CDD" id="cd00082">
    <property type="entry name" value="HisKA"/>
    <property type="match status" value="1"/>
</dbReference>
<dbReference type="EMBL" id="AWSJ01000136">
    <property type="protein sequence ID" value="ERI09810.1"/>
    <property type="molecule type" value="Genomic_DNA"/>
</dbReference>
<dbReference type="InterPro" id="IPR003661">
    <property type="entry name" value="HisK_dim/P_dom"/>
</dbReference>
<dbReference type="PATRIC" id="fig|649747.3.peg.1871"/>
<dbReference type="eggNOG" id="COG4191">
    <property type="taxonomic scope" value="Bacteria"/>
</dbReference>
<dbReference type="SUPFAM" id="SSF55874">
    <property type="entry name" value="ATPase domain of HSP90 chaperone/DNA topoisomerase II/histidine kinase"/>
    <property type="match status" value="1"/>
</dbReference>
<evidence type="ECO:0000256" key="1">
    <source>
        <dbReference type="ARBA" id="ARBA00000085"/>
    </source>
</evidence>